<dbReference type="AlphaFoldDB" id="A0A068LTZ9"/>
<dbReference type="EMBL" id="CP007739">
    <property type="protein sequence ID" value="AIE60443.1"/>
    <property type="molecule type" value="Genomic_DNA"/>
</dbReference>
<sequence>MKKILTILNSLFLIENKQTMQPNFRLFFCGKRGGAALKTEISG</sequence>
<dbReference type="HOGENOM" id="CLU_3229707_0_0_9"/>
<reference evidence="1 2" key="1">
    <citation type="journal article" date="2015" name="BMC Genomics">
        <title>Transcriptome analysis of thermophilic methylotrophic Bacillus methanolicus MGA3 using RNA-sequencing provides detailed insights into its previously uncharted transcriptional landscape.</title>
        <authorList>
            <person name="Irla M."/>
            <person name="Neshat A."/>
            <person name="Brautaset T."/>
            <person name="Ruckert C."/>
            <person name="Kalinowski J."/>
            <person name="Wendisch V.F."/>
        </authorList>
    </citation>
    <scope>NUCLEOTIDE SEQUENCE [LARGE SCALE GENOMIC DNA]</scope>
    <source>
        <strain evidence="2">MGA3 / ATCC 53907</strain>
    </source>
</reference>
<organism evidence="1 2">
    <name type="scientific">Bacillus methanolicus (strain MGA3 / ATCC 53907)</name>
    <dbReference type="NCBI Taxonomy" id="796606"/>
    <lineage>
        <taxon>Bacteria</taxon>
        <taxon>Bacillati</taxon>
        <taxon>Bacillota</taxon>
        <taxon>Bacilli</taxon>
        <taxon>Bacillales</taxon>
        <taxon>Bacillaceae</taxon>
        <taxon>Bacillus</taxon>
    </lineage>
</organism>
<proteinExistence type="predicted"/>
<dbReference type="STRING" id="796606.BMMGA3_10235"/>
<protein>
    <submittedName>
        <fullName evidence="1">Uncharacterized protein</fullName>
    </submittedName>
</protein>
<evidence type="ECO:0000313" key="2">
    <source>
        <dbReference type="Proteomes" id="UP000027602"/>
    </source>
</evidence>
<name>A0A068LTZ9_BACMM</name>
<keyword evidence="2" id="KW-1185">Reference proteome</keyword>
<dbReference type="KEGG" id="bmet:BMMGA3_10235"/>
<gene>
    <name evidence="1" type="ORF">BMMGA3_10235</name>
</gene>
<evidence type="ECO:0000313" key="1">
    <source>
        <dbReference type="EMBL" id="AIE60443.1"/>
    </source>
</evidence>
<accession>A0A068LTZ9</accession>
<dbReference type="Proteomes" id="UP000027602">
    <property type="component" value="Chromosome"/>
</dbReference>